<dbReference type="SMART" id="SM00028">
    <property type="entry name" value="TPR"/>
    <property type="match status" value="2"/>
</dbReference>
<organism evidence="3 4">
    <name type="scientific">Shimia isoporae</name>
    <dbReference type="NCBI Taxonomy" id="647720"/>
    <lineage>
        <taxon>Bacteria</taxon>
        <taxon>Pseudomonadati</taxon>
        <taxon>Pseudomonadota</taxon>
        <taxon>Alphaproteobacteria</taxon>
        <taxon>Rhodobacterales</taxon>
        <taxon>Roseobacteraceae</taxon>
    </lineage>
</organism>
<dbReference type="Proteomes" id="UP000295673">
    <property type="component" value="Unassembled WGS sequence"/>
</dbReference>
<dbReference type="Gene3D" id="1.25.40.10">
    <property type="entry name" value="Tetratricopeptide repeat domain"/>
    <property type="match status" value="1"/>
</dbReference>
<keyword evidence="4" id="KW-1185">Reference proteome</keyword>
<evidence type="ECO:0000256" key="1">
    <source>
        <dbReference type="PROSITE-ProRule" id="PRU00339"/>
    </source>
</evidence>
<dbReference type="PANTHER" id="PTHR12558:SF13">
    <property type="entry name" value="CELL DIVISION CYCLE PROTEIN 27 HOMOLOG"/>
    <property type="match status" value="1"/>
</dbReference>
<feature type="signal peptide" evidence="2">
    <location>
        <begin position="1"/>
        <end position="15"/>
    </location>
</feature>
<dbReference type="AlphaFoldDB" id="A0A4R1N0Q5"/>
<reference evidence="3 4" key="1">
    <citation type="submission" date="2019-03" db="EMBL/GenBank/DDBJ databases">
        <title>Genomic Encyclopedia of Archaeal and Bacterial Type Strains, Phase II (KMG-II): from individual species to whole genera.</title>
        <authorList>
            <person name="Goeker M."/>
        </authorList>
    </citation>
    <scope>NUCLEOTIDE SEQUENCE [LARGE SCALE GENOMIC DNA]</scope>
    <source>
        <strain evidence="3 4">DSM 26433</strain>
    </source>
</reference>
<keyword evidence="1" id="KW-0802">TPR repeat</keyword>
<keyword evidence="2" id="KW-0732">Signal</keyword>
<dbReference type="PANTHER" id="PTHR12558">
    <property type="entry name" value="CELL DIVISION CYCLE 16,23,27"/>
    <property type="match status" value="1"/>
</dbReference>
<dbReference type="PROSITE" id="PS51257">
    <property type="entry name" value="PROKAR_LIPOPROTEIN"/>
    <property type="match status" value="1"/>
</dbReference>
<evidence type="ECO:0000256" key="2">
    <source>
        <dbReference type="SAM" id="SignalP"/>
    </source>
</evidence>
<feature type="repeat" description="TPR" evidence="1">
    <location>
        <begin position="108"/>
        <end position="141"/>
    </location>
</feature>
<protein>
    <submittedName>
        <fullName evidence="3">Tetratricopeptide repeat protein</fullName>
    </submittedName>
</protein>
<proteinExistence type="predicted"/>
<dbReference type="InterPro" id="IPR011990">
    <property type="entry name" value="TPR-like_helical_dom_sf"/>
</dbReference>
<dbReference type="InterPro" id="IPR019734">
    <property type="entry name" value="TPR_rpt"/>
</dbReference>
<dbReference type="Pfam" id="PF14559">
    <property type="entry name" value="TPR_19"/>
    <property type="match status" value="1"/>
</dbReference>
<sequence length="185" mass="20149">MLRALALLTTTLFLAACLSGGQDFSPESPFAPSVDTSKDAVDPVLVGWRLMEAGEFELALQSFYRAAAEHGTTPDLLAAAGTANLGLGRLGQAEDLLRQSLDIEPNHAETWNNLGVVLMEQDKLPEAELVLKKAYALDNGESDSIRDNLRLALAKAENPAYDSEKTQEYKLVRRGSSDYLIRQTP</sequence>
<name>A0A4R1N0Q5_9RHOB</name>
<gene>
    <name evidence="3" type="ORF">BXY66_3941</name>
</gene>
<evidence type="ECO:0000313" key="4">
    <source>
        <dbReference type="Proteomes" id="UP000295673"/>
    </source>
</evidence>
<dbReference type="SUPFAM" id="SSF48452">
    <property type="entry name" value="TPR-like"/>
    <property type="match status" value="1"/>
</dbReference>
<feature type="chain" id="PRO_5020321697" evidence="2">
    <location>
        <begin position="16"/>
        <end position="185"/>
    </location>
</feature>
<feature type="repeat" description="TPR" evidence="1">
    <location>
        <begin position="74"/>
        <end position="107"/>
    </location>
</feature>
<comment type="caution">
    <text evidence="3">The sequence shown here is derived from an EMBL/GenBank/DDBJ whole genome shotgun (WGS) entry which is preliminary data.</text>
</comment>
<accession>A0A4R1N0Q5</accession>
<dbReference type="PROSITE" id="PS50005">
    <property type="entry name" value="TPR"/>
    <property type="match status" value="2"/>
</dbReference>
<dbReference type="OrthoDB" id="495305at2"/>
<dbReference type="EMBL" id="SMGR01000005">
    <property type="protein sequence ID" value="TCK99437.1"/>
    <property type="molecule type" value="Genomic_DNA"/>
</dbReference>
<evidence type="ECO:0000313" key="3">
    <source>
        <dbReference type="EMBL" id="TCK99437.1"/>
    </source>
</evidence>